<sequence length="49" mass="5683">MFVIFSKAESFLKSSCIVAEMYHCLPTLQLSISFFSLFLEIRNTTARFN</sequence>
<reference evidence="1" key="1">
    <citation type="submission" date="2014-11" db="EMBL/GenBank/DDBJ databases">
        <authorList>
            <person name="Amaro Gonzalez C."/>
        </authorList>
    </citation>
    <scope>NUCLEOTIDE SEQUENCE</scope>
</reference>
<dbReference type="EMBL" id="GBXM01072105">
    <property type="protein sequence ID" value="JAH36472.1"/>
    <property type="molecule type" value="Transcribed_RNA"/>
</dbReference>
<dbReference type="AlphaFoldDB" id="A0A0E9S5J7"/>
<protein>
    <submittedName>
        <fullName evidence="1">Uncharacterized protein</fullName>
    </submittedName>
</protein>
<reference evidence="1" key="2">
    <citation type="journal article" date="2015" name="Fish Shellfish Immunol.">
        <title>Early steps in the European eel (Anguilla anguilla)-Vibrio vulnificus interaction in the gills: Role of the RtxA13 toxin.</title>
        <authorList>
            <person name="Callol A."/>
            <person name="Pajuelo D."/>
            <person name="Ebbesson L."/>
            <person name="Teles M."/>
            <person name="MacKenzie S."/>
            <person name="Amaro C."/>
        </authorList>
    </citation>
    <scope>NUCLEOTIDE SEQUENCE</scope>
</reference>
<organism evidence="1">
    <name type="scientific">Anguilla anguilla</name>
    <name type="common">European freshwater eel</name>
    <name type="synonym">Muraena anguilla</name>
    <dbReference type="NCBI Taxonomy" id="7936"/>
    <lineage>
        <taxon>Eukaryota</taxon>
        <taxon>Metazoa</taxon>
        <taxon>Chordata</taxon>
        <taxon>Craniata</taxon>
        <taxon>Vertebrata</taxon>
        <taxon>Euteleostomi</taxon>
        <taxon>Actinopterygii</taxon>
        <taxon>Neopterygii</taxon>
        <taxon>Teleostei</taxon>
        <taxon>Anguilliformes</taxon>
        <taxon>Anguillidae</taxon>
        <taxon>Anguilla</taxon>
    </lineage>
</organism>
<proteinExistence type="predicted"/>
<name>A0A0E9S5J7_ANGAN</name>
<accession>A0A0E9S5J7</accession>
<evidence type="ECO:0000313" key="1">
    <source>
        <dbReference type="EMBL" id="JAH36472.1"/>
    </source>
</evidence>